<dbReference type="EnsemblMetazoa" id="CJA02069.1">
    <property type="protein sequence ID" value="CJA02069.1"/>
    <property type="gene ID" value="WBGene00121273"/>
</dbReference>
<dbReference type="Pfam" id="PF05192">
    <property type="entry name" value="MutS_III"/>
    <property type="match status" value="1"/>
</dbReference>
<keyword evidence="4" id="KW-1185">Reference proteome</keyword>
<dbReference type="Gene3D" id="1.10.1420.10">
    <property type="match status" value="2"/>
</dbReference>
<evidence type="ECO:0000313" key="4">
    <source>
        <dbReference type="Proteomes" id="UP000005237"/>
    </source>
</evidence>
<dbReference type="SUPFAM" id="SSF48334">
    <property type="entry name" value="DNA repair protein MutS, domain III"/>
    <property type="match status" value="1"/>
</dbReference>
<dbReference type="InterPro" id="IPR007696">
    <property type="entry name" value="DNA_mismatch_repair_MutS_core"/>
</dbReference>
<dbReference type="GO" id="GO:0032301">
    <property type="term" value="C:MutSalpha complex"/>
    <property type="evidence" value="ECO:0007669"/>
    <property type="project" value="TreeGrafter"/>
</dbReference>
<organism evidence="3 4">
    <name type="scientific">Caenorhabditis japonica</name>
    <dbReference type="NCBI Taxonomy" id="281687"/>
    <lineage>
        <taxon>Eukaryota</taxon>
        <taxon>Metazoa</taxon>
        <taxon>Ecdysozoa</taxon>
        <taxon>Nematoda</taxon>
        <taxon>Chromadorea</taxon>
        <taxon>Rhabditida</taxon>
        <taxon>Rhabditina</taxon>
        <taxon>Rhabditomorpha</taxon>
        <taxon>Rhabditoidea</taxon>
        <taxon>Rhabditidae</taxon>
        <taxon>Peloderinae</taxon>
        <taxon>Caenorhabditis</taxon>
    </lineage>
</organism>
<protein>
    <submittedName>
        <fullName evidence="3">MUTSd domain-containing protein</fullName>
    </submittedName>
</protein>
<dbReference type="GO" id="GO:0005524">
    <property type="term" value="F:ATP binding"/>
    <property type="evidence" value="ECO:0007669"/>
    <property type="project" value="InterPro"/>
</dbReference>
<reference evidence="4" key="1">
    <citation type="submission" date="2010-08" db="EMBL/GenBank/DDBJ databases">
        <authorList>
            <consortium name="Caenorhabditis japonica Sequencing Consortium"/>
            <person name="Wilson R.K."/>
        </authorList>
    </citation>
    <scope>NUCLEOTIDE SEQUENCE [LARGE SCALE GENOMIC DNA]</scope>
    <source>
        <strain evidence="4">DF5081</strain>
    </source>
</reference>
<dbReference type="SMART" id="SM00533">
    <property type="entry name" value="MUTSd"/>
    <property type="match status" value="1"/>
</dbReference>
<dbReference type="GO" id="GO:0006298">
    <property type="term" value="P:mismatch repair"/>
    <property type="evidence" value="ECO:0007669"/>
    <property type="project" value="InterPro"/>
</dbReference>
<feature type="domain" description="DNA mismatch repair protein MutS core" evidence="2">
    <location>
        <begin position="41"/>
        <end position="265"/>
    </location>
</feature>
<evidence type="ECO:0000259" key="2">
    <source>
        <dbReference type="SMART" id="SM00533"/>
    </source>
</evidence>
<dbReference type="InterPro" id="IPR036187">
    <property type="entry name" value="DNA_mismatch_repair_MutS_sf"/>
</dbReference>
<dbReference type="GO" id="GO:0140664">
    <property type="term" value="F:ATP-dependent DNA damage sensor activity"/>
    <property type="evidence" value="ECO:0007669"/>
    <property type="project" value="InterPro"/>
</dbReference>
<name>A0A8R1HHV5_CAEJA</name>
<evidence type="ECO:0000313" key="3">
    <source>
        <dbReference type="EnsemblMetazoa" id="CJA02069.1"/>
    </source>
</evidence>
<dbReference type="PANTHER" id="PTHR11361:SF148">
    <property type="entry name" value="DNA MISMATCH REPAIR PROTEIN MSH6"/>
    <property type="match status" value="1"/>
</dbReference>
<dbReference type="PANTHER" id="PTHR11361">
    <property type="entry name" value="DNA MISMATCH REPAIR PROTEIN MUTS FAMILY MEMBER"/>
    <property type="match status" value="1"/>
</dbReference>
<dbReference type="AlphaFoldDB" id="A0A8R1HHV5"/>
<dbReference type="Proteomes" id="UP000005237">
    <property type="component" value="Unassembled WGS sequence"/>
</dbReference>
<sequence length="265" mass="30085">MHLDSITKEDPEQVPDWKGKNLILDGTALENLNIVPNGRDSHSTSLFHVINKCSTPFGRRLLRAWLLQPTCDPAKLRLRQEAIKWMTSPDATSFVTSSSATLKKIPDLDRLLQKIHTIGLKYRAEKHPDSRAIMFDSMKTNQKKIAELLATIDGFKLCNKLRREYLKMQQDGEGCEMLDELLGNEQNTEEIAENITFFEKMFDRSTALKDGKIVPNEGCDEEYDEATSKVKECLKELTAYKDTVARKYSCSVGPFGELPHIIFGS</sequence>
<evidence type="ECO:0000256" key="1">
    <source>
        <dbReference type="ARBA" id="ARBA00006271"/>
    </source>
</evidence>
<proteinExistence type="inferred from homology"/>
<comment type="similarity">
    <text evidence="1">Belongs to the DNA mismatch repair MutS family.</text>
</comment>
<reference evidence="3" key="2">
    <citation type="submission" date="2022-06" db="UniProtKB">
        <authorList>
            <consortium name="EnsemblMetazoa"/>
        </authorList>
    </citation>
    <scope>IDENTIFICATION</scope>
    <source>
        <strain evidence="3">DF5081</strain>
    </source>
</reference>
<dbReference type="InterPro" id="IPR045076">
    <property type="entry name" value="MutS"/>
</dbReference>
<dbReference type="GO" id="GO:0030983">
    <property type="term" value="F:mismatched DNA binding"/>
    <property type="evidence" value="ECO:0007669"/>
    <property type="project" value="InterPro"/>
</dbReference>
<accession>A0A8R1HHV5</accession>